<evidence type="ECO:0000256" key="4">
    <source>
        <dbReference type="ARBA" id="ARBA00022694"/>
    </source>
</evidence>
<keyword evidence="2" id="KW-0808">Transferase</keyword>
<dbReference type="SMART" id="SM01144">
    <property type="entry name" value="DTW"/>
    <property type="match status" value="1"/>
</dbReference>
<proteinExistence type="predicted"/>
<dbReference type="PANTHER" id="PTHR21392:SF1">
    <property type="entry name" value="TRNA-URIDINE AMINOCARBOXYPROPYLTRANSFERASE"/>
    <property type="match status" value="1"/>
</dbReference>
<dbReference type="EMBL" id="WXWW01000165">
    <property type="protein sequence ID" value="NAW65754.1"/>
    <property type="molecule type" value="Genomic_DNA"/>
</dbReference>
<protein>
    <recommendedName>
        <fullName evidence="1">tRNA-uridine aminocarboxypropyltransferase</fullName>
        <ecNumber evidence="1">2.5.1.25</ecNumber>
    </recommendedName>
</protein>
<dbReference type="InterPro" id="IPR005636">
    <property type="entry name" value="DTW"/>
</dbReference>
<accession>A0A7X4WBP7</accession>
<name>A0A7X4WBP7_9GAMM</name>
<dbReference type="Pfam" id="PF03942">
    <property type="entry name" value="DTW"/>
    <property type="match status" value="1"/>
</dbReference>
<evidence type="ECO:0000313" key="7">
    <source>
        <dbReference type="Proteomes" id="UP000465712"/>
    </source>
</evidence>
<evidence type="ECO:0000256" key="1">
    <source>
        <dbReference type="ARBA" id="ARBA00012386"/>
    </source>
</evidence>
<dbReference type="GO" id="GO:0016432">
    <property type="term" value="F:tRNA-uridine aminocarboxypropyltransferase activity"/>
    <property type="evidence" value="ECO:0007669"/>
    <property type="project" value="UniProtKB-EC"/>
</dbReference>
<evidence type="ECO:0000259" key="5">
    <source>
        <dbReference type="SMART" id="SM01144"/>
    </source>
</evidence>
<evidence type="ECO:0000313" key="6">
    <source>
        <dbReference type="EMBL" id="NAW65754.1"/>
    </source>
</evidence>
<reference evidence="6 7" key="1">
    <citation type="submission" date="2017-05" db="EMBL/GenBank/DDBJ databases">
        <title>High clonality and local adaptation shapes Vibrionaceae linages within an endangered oasis.</title>
        <authorList>
            <person name="Vazquez-Rosas-Landa M."/>
        </authorList>
    </citation>
    <scope>NUCLEOTIDE SEQUENCE [LARGE SCALE GENOMIC DNA]</scope>
    <source>
        <strain evidence="6 7">P46_P4S1P180</strain>
    </source>
</reference>
<dbReference type="EC" id="2.5.1.25" evidence="1"/>
<organism evidence="6 7">
    <name type="scientific">Photobacterium halotolerans</name>
    <dbReference type="NCBI Taxonomy" id="265726"/>
    <lineage>
        <taxon>Bacteria</taxon>
        <taxon>Pseudomonadati</taxon>
        <taxon>Pseudomonadota</taxon>
        <taxon>Gammaproteobacteria</taxon>
        <taxon>Vibrionales</taxon>
        <taxon>Vibrionaceae</taxon>
        <taxon>Photobacterium</taxon>
    </lineage>
</organism>
<keyword evidence="4" id="KW-0819">tRNA processing</keyword>
<feature type="domain" description="DTW" evidence="5">
    <location>
        <begin position="9"/>
        <end position="197"/>
    </location>
</feature>
<comment type="caution">
    <text evidence="6">The sequence shown here is derived from an EMBL/GenBank/DDBJ whole genome shotgun (WGS) entry which is preliminary data.</text>
</comment>
<evidence type="ECO:0000256" key="2">
    <source>
        <dbReference type="ARBA" id="ARBA00022679"/>
    </source>
</evidence>
<dbReference type="Proteomes" id="UP000465712">
    <property type="component" value="Unassembled WGS sequence"/>
</dbReference>
<evidence type="ECO:0000256" key="3">
    <source>
        <dbReference type="ARBA" id="ARBA00022691"/>
    </source>
</evidence>
<dbReference type="PANTHER" id="PTHR21392">
    <property type="entry name" value="TRNA-URIDINE AMINOCARBOXYPROPYLTRANSFERASE 2"/>
    <property type="match status" value="1"/>
</dbReference>
<gene>
    <name evidence="6" type="ORF">CAG72_11040</name>
</gene>
<dbReference type="InterPro" id="IPR039262">
    <property type="entry name" value="DTWD2/TAPT"/>
</dbReference>
<dbReference type="GO" id="GO:0008033">
    <property type="term" value="P:tRNA processing"/>
    <property type="evidence" value="ECO:0007669"/>
    <property type="project" value="UniProtKB-KW"/>
</dbReference>
<sequence length="206" mass="23020">MSAEPAPQTVTPCPNCGFVHNCICHAEVRLRSQAIFALLTHSKEFGKDTNTGALMARTLPHCQRLLWSRTEPPEALLTLLADDKIQPWLLFPADDAHPPASFARETGKTPLFILLDATWQEARKIVRKSPWLAKLPRLSLSVDRDSCYSLRRNQQTGNLCTCETGIALLELLGEHHDAKALQQYFDAFLAAFPAEKSGHPRRRTAP</sequence>
<dbReference type="AlphaFoldDB" id="A0A7X4WBP7"/>
<keyword evidence="3" id="KW-0949">S-adenosyl-L-methionine</keyword>